<dbReference type="Proteomes" id="UP000230595">
    <property type="component" value="Unassembled WGS sequence"/>
</dbReference>
<evidence type="ECO:0000313" key="3">
    <source>
        <dbReference type="EMBL" id="PIV31838.1"/>
    </source>
</evidence>
<dbReference type="InterPro" id="IPR051610">
    <property type="entry name" value="GPI/OXD"/>
</dbReference>
<sequence>QKATTGHSHNDADEVYVFIDGEGLIERAEQKISVKAGDVILVPAGDFHKVYNKGEKILSFWTIFEKYGGRGK</sequence>
<dbReference type="InterPro" id="IPR014710">
    <property type="entry name" value="RmlC-like_jellyroll"/>
</dbReference>
<dbReference type="PANTHER" id="PTHR35848:SF6">
    <property type="entry name" value="CUPIN TYPE-2 DOMAIN-CONTAINING PROTEIN"/>
    <property type="match status" value="1"/>
</dbReference>
<evidence type="ECO:0000313" key="4">
    <source>
        <dbReference type="Proteomes" id="UP000230595"/>
    </source>
</evidence>
<dbReference type="InterPro" id="IPR013096">
    <property type="entry name" value="Cupin_2"/>
</dbReference>
<reference evidence="4" key="1">
    <citation type="submission" date="2017-09" db="EMBL/GenBank/DDBJ databases">
        <title>Depth-based differentiation of microbial function through sediment-hosted aquifers and enrichment of novel symbionts in the deep terrestrial subsurface.</title>
        <authorList>
            <person name="Probst A.J."/>
            <person name="Ladd B."/>
            <person name="Jarett J.K."/>
            <person name="Geller-Mcgrath D.E."/>
            <person name="Sieber C.M.K."/>
            <person name="Emerson J.B."/>
            <person name="Anantharaman K."/>
            <person name="Thomas B.C."/>
            <person name="Malmstrom R."/>
            <person name="Stieglmeier M."/>
            <person name="Klingl A."/>
            <person name="Woyke T."/>
            <person name="Ryan C.M."/>
            <person name="Banfield J.F."/>
        </authorList>
    </citation>
    <scope>NUCLEOTIDE SEQUENCE [LARGE SCALE GENOMIC DNA]</scope>
</reference>
<dbReference type="AlphaFoldDB" id="A0A2M7CQ92"/>
<comment type="caution">
    <text evidence="3">The sequence shown here is derived from an EMBL/GenBank/DDBJ whole genome shotgun (WGS) entry which is preliminary data.</text>
</comment>
<dbReference type="Gene3D" id="2.60.120.10">
    <property type="entry name" value="Jelly Rolls"/>
    <property type="match status" value="1"/>
</dbReference>
<dbReference type="SUPFAM" id="SSF51182">
    <property type="entry name" value="RmlC-like cupins"/>
    <property type="match status" value="1"/>
</dbReference>
<gene>
    <name evidence="3" type="ORF">COS33_01095</name>
</gene>
<proteinExistence type="predicted"/>
<organism evidence="3 4">
    <name type="scientific">Candidatus Wolfebacteria bacterium CG02_land_8_20_14_3_00_37_12</name>
    <dbReference type="NCBI Taxonomy" id="1975066"/>
    <lineage>
        <taxon>Bacteria</taxon>
        <taxon>Candidatus Wolfeibacteriota</taxon>
    </lineage>
</organism>
<protein>
    <submittedName>
        <fullName evidence="3">Cupin</fullName>
    </submittedName>
</protein>
<dbReference type="InterPro" id="IPR011051">
    <property type="entry name" value="RmlC_Cupin_sf"/>
</dbReference>
<feature type="non-terminal residue" evidence="3">
    <location>
        <position position="1"/>
    </location>
</feature>
<accession>A0A2M7CQ92</accession>
<name>A0A2M7CQ92_9BACT</name>
<dbReference type="Pfam" id="PF07883">
    <property type="entry name" value="Cupin_2"/>
    <property type="match status" value="1"/>
</dbReference>
<dbReference type="GO" id="GO:0046872">
    <property type="term" value="F:metal ion binding"/>
    <property type="evidence" value="ECO:0007669"/>
    <property type="project" value="UniProtKB-KW"/>
</dbReference>
<keyword evidence="1" id="KW-0479">Metal-binding</keyword>
<feature type="domain" description="Cupin type-2" evidence="2">
    <location>
        <begin position="6"/>
        <end position="63"/>
    </location>
</feature>
<evidence type="ECO:0000256" key="1">
    <source>
        <dbReference type="ARBA" id="ARBA00022723"/>
    </source>
</evidence>
<evidence type="ECO:0000259" key="2">
    <source>
        <dbReference type="Pfam" id="PF07883"/>
    </source>
</evidence>
<dbReference type="PANTHER" id="PTHR35848">
    <property type="entry name" value="OXALATE-BINDING PROTEIN"/>
    <property type="match status" value="1"/>
</dbReference>
<dbReference type="EMBL" id="PEUH01000021">
    <property type="protein sequence ID" value="PIV31838.1"/>
    <property type="molecule type" value="Genomic_DNA"/>
</dbReference>